<dbReference type="AlphaFoldDB" id="A0A9X3E2P2"/>
<evidence type="ECO:0000313" key="2">
    <source>
        <dbReference type="Proteomes" id="UP001144805"/>
    </source>
</evidence>
<protein>
    <submittedName>
        <fullName evidence="1">Uncharacterized protein</fullName>
    </submittedName>
</protein>
<dbReference type="EMBL" id="JAPKNK010000006">
    <property type="protein sequence ID" value="MCX5570626.1"/>
    <property type="molecule type" value="Genomic_DNA"/>
</dbReference>
<reference evidence="1" key="1">
    <citation type="submission" date="2022-11" db="EMBL/GenBank/DDBJ databases">
        <title>Biodiversity and phylogenetic relationships of bacteria.</title>
        <authorList>
            <person name="Machado R.A.R."/>
            <person name="Bhat A."/>
            <person name="Loulou A."/>
            <person name="Kallel S."/>
        </authorList>
    </citation>
    <scope>NUCLEOTIDE SEQUENCE</scope>
    <source>
        <strain evidence="1">K-TC2</strain>
    </source>
</reference>
<organism evidence="1 2">
    <name type="scientific">Kaistia nematophila</name>
    <dbReference type="NCBI Taxonomy" id="2994654"/>
    <lineage>
        <taxon>Bacteria</taxon>
        <taxon>Pseudomonadati</taxon>
        <taxon>Pseudomonadota</taxon>
        <taxon>Alphaproteobacteria</taxon>
        <taxon>Hyphomicrobiales</taxon>
        <taxon>Kaistiaceae</taxon>
        <taxon>Kaistia</taxon>
    </lineage>
</organism>
<name>A0A9X3E2P2_9HYPH</name>
<dbReference type="Proteomes" id="UP001144805">
    <property type="component" value="Unassembled WGS sequence"/>
</dbReference>
<gene>
    <name evidence="1" type="ORF">OSH07_15560</name>
</gene>
<dbReference type="RefSeq" id="WP_266339585.1">
    <property type="nucleotide sequence ID" value="NZ_JAPKNK010000006.1"/>
</dbReference>
<proteinExistence type="predicted"/>
<sequence>MPITRGYIGLREGQFVFQFSRPGYDVLTAPASGLVFDSTAKRLRPLLSGITAALPTGNTNIPLPKTFTGLPLILVDMFYGASGVRGPGRGFEVTYRRASNYFTINNTTAGAVFSYNVFDNEMT</sequence>
<accession>A0A9X3E2P2</accession>
<keyword evidence="2" id="KW-1185">Reference proteome</keyword>
<comment type="caution">
    <text evidence="1">The sequence shown here is derived from an EMBL/GenBank/DDBJ whole genome shotgun (WGS) entry which is preliminary data.</text>
</comment>
<evidence type="ECO:0000313" key="1">
    <source>
        <dbReference type="EMBL" id="MCX5570626.1"/>
    </source>
</evidence>